<dbReference type="STRING" id="545501.BN997_02487"/>
<dbReference type="OrthoDB" id="9787283at2"/>
<protein>
    <submittedName>
        <fullName evidence="2">Lipoprotein LipO</fullName>
    </submittedName>
</protein>
<sequence length="537" mass="60885">MKKNKKILFLLCISFFSVLVACSKDEKEAVGGSEDALENLNQEGMPIVEEEITIDVFAGKAASAADDWNDVPVLNEYEKMTNIDMNWNQVPVDGLEEKRNLALASGDLPDLFYGSYMPNSDLYKYGEQGIFIPLNDLIDEYAPNIKAYLEKYPEIKQGITFPDGNIYAIPRLRDPESPTSLMDDKPWINQEILDETGMDNPETTDEFYEYLKAAKELSVDGNEVIPFSSVSMDRLFHWLTGAFGVSNKGILHPSIDEDPETGELRFYRTADEYKQLLEYMNKLYTEGLIEQNIYSIEVDHFLANGAEGKYAAMNFFNPKDYFGEEVGGRYIPGNALEGPNGDKLFTSVISPVNSLGHFSITNVNENPEATIRWIDYFWSDEGAKMFFMGLEGETYEETSDGPELTEEITNNPNGLTVQEALAQYIINPGGGHPVIENPEYSTAPEFQPEDLENAENMAPYLIEEPWPFFFYEEEEQAALDSLGADIQKYVGEMEAQFVTGETSFDEWDNYVKTLEEMGLDEYMEIQNEALKRYEEGQ</sequence>
<dbReference type="SUPFAM" id="SSF53850">
    <property type="entry name" value="Periplasmic binding protein-like II"/>
    <property type="match status" value="1"/>
</dbReference>
<dbReference type="Gene3D" id="3.40.190.10">
    <property type="entry name" value="Periplasmic binding protein-like II"/>
    <property type="match status" value="2"/>
</dbReference>
<dbReference type="PROSITE" id="PS51257">
    <property type="entry name" value="PROKAR_LIPOPROTEIN"/>
    <property type="match status" value="1"/>
</dbReference>
<dbReference type="PANTHER" id="PTHR43649:SF12">
    <property type="entry name" value="DIACETYLCHITOBIOSE BINDING PROTEIN DASA"/>
    <property type="match status" value="1"/>
</dbReference>
<dbReference type="Pfam" id="PF01547">
    <property type="entry name" value="SBP_bac_1"/>
    <property type="match status" value="1"/>
</dbReference>
<accession>A0A0A1MSD4</accession>
<dbReference type="PANTHER" id="PTHR43649">
    <property type="entry name" value="ARABINOSE-BINDING PROTEIN-RELATED"/>
    <property type="match status" value="1"/>
</dbReference>
<evidence type="ECO:0000313" key="3">
    <source>
        <dbReference type="Proteomes" id="UP000040453"/>
    </source>
</evidence>
<name>A0A0A1MSD4_9BACI</name>
<keyword evidence="2" id="KW-0449">Lipoprotein</keyword>
<dbReference type="RefSeq" id="WP_042532554.1">
    <property type="nucleotide sequence ID" value="NZ_CDGG01000001.1"/>
</dbReference>
<dbReference type="AlphaFoldDB" id="A0A0A1MSD4"/>
<reference evidence="2 3" key="1">
    <citation type="submission" date="2014-11" db="EMBL/GenBank/DDBJ databases">
        <authorList>
            <person name="Urmite Genomes Urmite Genomes"/>
        </authorList>
    </citation>
    <scope>NUCLEOTIDE SEQUENCE [LARGE SCALE GENOMIC DNA]</scope>
    <source>
        <strain evidence="2 3">Oc5</strain>
    </source>
</reference>
<feature type="signal peptide" evidence="1">
    <location>
        <begin position="1"/>
        <end position="21"/>
    </location>
</feature>
<keyword evidence="3" id="KW-1185">Reference proteome</keyword>
<dbReference type="Proteomes" id="UP000040453">
    <property type="component" value="Unassembled WGS sequence"/>
</dbReference>
<dbReference type="InterPro" id="IPR006059">
    <property type="entry name" value="SBP"/>
</dbReference>
<proteinExistence type="predicted"/>
<keyword evidence="1" id="KW-0732">Signal</keyword>
<dbReference type="EMBL" id="CDGG01000001">
    <property type="protein sequence ID" value="CEI82604.1"/>
    <property type="molecule type" value="Genomic_DNA"/>
</dbReference>
<evidence type="ECO:0000256" key="1">
    <source>
        <dbReference type="SAM" id="SignalP"/>
    </source>
</evidence>
<gene>
    <name evidence="2" type="primary">lipO_3</name>
    <name evidence="2" type="ORF">BN997_02487</name>
</gene>
<evidence type="ECO:0000313" key="2">
    <source>
        <dbReference type="EMBL" id="CEI82604.1"/>
    </source>
</evidence>
<feature type="chain" id="PRO_5038946280" evidence="1">
    <location>
        <begin position="22"/>
        <end position="537"/>
    </location>
</feature>
<dbReference type="InterPro" id="IPR050490">
    <property type="entry name" value="Bact_solute-bd_prot1"/>
</dbReference>
<organism evidence="2 3">
    <name type="scientific">Oceanobacillus oncorhynchi</name>
    <dbReference type="NCBI Taxonomy" id="545501"/>
    <lineage>
        <taxon>Bacteria</taxon>
        <taxon>Bacillati</taxon>
        <taxon>Bacillota</taxon>
        <taxon>Bacilli</taxon>
        <taxon>Bacillales</taxon>
        <taxon>Bacillaceae</taxon>
        <taxon>Oceanobacillus</taxon>
    </lineage>
</organism>